<evidence type="ECO:0000313" key="4">
    <source>
        <dbReference type="Proteomes" id="UP000241771"/>
    </source>
</evidence>
<proteinExistence type="predicted"/>
<name>A0A2T3NZ65_9GAMM</name>
<dbReference type="Proteomes" id="UP000241771">
    <property type="component" value="Unassembled WGS sequence"/>
</dbReference>
<keyword evidence="4" id="KW-1185">Reference proteome</keyword>
<evidence type="ECO:0000313" key="3">
    <source>
        <dbReference type="EMBL" id="PSW21564.1"/>
    </source>
</evidence>
<evidence type="ECO:0000259" key="2">
    <source>
        <dbReference type="Pfam" id="PF13778"/>
    </source>
</evidence>
<evidence type="ECO:0000256" key="1">
    <source>
        <dbReference type="ARBA" id="ARBA00022729"/>
    </source>
</evidence>
<feature type="domain" description="DUF4174" evidence="2">
    <location>
        <begin position="32"/>
        <end position="142"/>
    </location>
</feature>
<dbReference type="Pfam" id="PF13778">
    <property type="entry name" value="DUF4174"/>
    <property type="match status" value="1"/>
</dbReference>
<organism evidence="3 4">
    <name type="scientific">Photobacterium sanctipauli</name>
    <dbReference type="NCBI Taxonomy" id="1342794"/>
    <lineage>
        <taxon>Bacteria</taxon>
        <taxon>Pseudomonadati</taxon>
        <taxon>Pseudomonadota</taxon>
        <taxon>Gammaproteobacteria</taxon>
        <taxon>Vibrionales</taxon>
        <taxon>Vibrionaceae</taxon>
        <taxon>Photobacterium</taxon>
    </lineage>
</organism>
<comment type="caution">
    <text evidence="3">The sequence shown here is derived from an EMBL/GenBank/DDBJ whole genome shotgun (WGS) entry which is preliminary data.</text>
</comment>
<keyword evidence="1" id="KW-0732">Signal</keyword>
<reference evidence="3 4" key="1">
    <citation type="submission" date="2018-01" db="EMBL/GenBank/DDBJ databases">
        <title>Whole genome sequencing of Histamine producing bacteria.</title>
        <authorList>
            <person name="Butler K."/>
        </authorList>
    </citation>
    <scope>NUCLEOTIDE SEQUENCE [LARGE SCALE GENOMIC DNA]</scope>
    <source>
        <strain evidence="3 4">DSM 100436</strain>
    </source>
</reference>
<accession>A0A2T3NZ65</accession>
<dbReference type="InterPro" id="IPR025232">
    <property type="entry name" value="DUF4174"/>
</dbReference>
<sequence length="153" mass="17630">MVGLTRFLFITSTVLVTVATSTLSYAYPPGSIHWNHRSILFFAPEKDQHVNNFIKQSLMHNCELKERDIKTIVITHDGFKKPANAFTQEEIKHLTTKYNITSDSHTAILIGKDGLEKHRWGEETNWHYLNQLIDNMPLRKKEMASQSSSRCSI</sequence>
<dbReference type="AlphaFoldDB" id="A0A2T3NZ65"/>
<protein>
    <recommendedName>
        <fullName evidence="2">DUF4174 domain-containing protein</fullName>
    </recommendedName>
</protein>
<dbReference type="EMBL" id="PYMA01000002">
    <property type="protein sequence ID" value="PSW21564.1"/>
    <property type="molecule type" value="Genomic_DNA"/>
</dbReference>
<gene>
    <name evidence="3" type="ORF">C9I98_05675</name>
</gene>